<protein>
    <recommendedName>
        <fullName evidence="5">DUF4408 domain-containing protein</fullName>
    </recommendedName>
</protein>
<sequence length="195" mass="23058">MDQIMYQNLQTAIKLSKSQFLKKSIQFLLKLSIFSFIFSYFSWPAIFLHCINLYSSSTFPHPNIDRNYMFLICIGILVFVARNSGLISSSPFDTYLEDEFSERIADSSNRSQIEFSEMKLYVEKEEEEEDEDEDEEVVKNVLLITQGEEEEEEHHEDEEKNHELLSTEELQKKCDDFIKKIKENIRIEAQQLIMV</sequence>
<feature type="transmembrane region" description="Helical" evidence="2">
    <location>
        <begin position="27"/>
        <end position="48"/>
    </location>
</feature>
<keyword evidence="2" id="KW-0472">Membrane</keyword>
<evidence type="ECO:0000313" key="3">
    <source>
        <dbReference type="EMBL" id="OVA02176.1"/>
    </source>
</evidence>
<evidence type="ECO:0000256" key="2">
    <source>
        <dbReference type="SAM" id="Phobius"/>
    </source>
</evidence>
<accession>A0A200PVE9</accession>
<comment type="caution">
    <text evidence="3">The sequence shown here is derived from an EMBL/GenBank/DDBJ whole genome shotgun (WGS) entry which is preliminary data.</text>
</comment>
<keyword evidence="2" id="KW-1133">Transmembrane helix</keyword>
<feature type="compositionally biased region" description="Acidic residues" evidence="1">
    <location>
        <begin position="147"/>
        <end position="156"/>
    </location>
</feature>
<feature type="compositionally biased region" description="Basic and acidic residues" evidence="1">
    <location>
        <begin position="157"/>
        <end position="166"/>
    </location>
</feature>
<keyword evidence="4" id="KW-1185">Reference proteome</keyword>
<organism evidence="3 4">
    <name type="scientific">Macleaya cordata</name>
    <name type="common">Five-seeded plume-poppy</name>
    <name type="synonym">Bocconia cordata</name>
    <dbReference type="NCBI Taxonomy" id="56857"/>
    <lineage>
        <taxon>Eukaryota</taxon>
        <taxon>Viridiplantae</taxon>
        <taxon>Streptophyta</taxon>
        <taxon>Embryophyta</taxon>
        <taxon>Tracheophyta</taxon>
        <taxon>Spermatophyta</taxon>
        <taxon>Magnoliopsida</taxon>
        <taxon>Ranunculales</taxon>
        <taxon>Papaveraceae</taxon>
        <taxon>Papaveroideae</taxon>
        <taxon>Macleaya</taxon>
    </lineage>
</organism>
<dbReference type="EMBL" id="MVGT01003959">
    <property type="protein sequence ID" value="OVA02176.1"/>
    <property type="molecule type" value="Genomic_DNA"/>
</dbReference>
<dbReference type="PANTHER" id="PTHR34947">
    <property type="entry name" value="TRANSMEMBRANE PROTEIN"/>
    <property type="match status" value="1"/>
</dbReference>
<gene>
    <name evidence="3" type="ORF">BVC80_8785g10</name>
</gene>
<dbReference type="Proteomes" id="UP000195402">
    <property type="component" value="Unassembled WGS sequence"/>
</dbReference>
<evidence type="ECO:0000256" key="1">
    <source>
        <dbReference type="SAM" id="MobiDB-lite"/>
    </source>
</evidence>
<evidence type="ECO:0000313" key="4">
    <source>
        <dbReference type="Proteomes" id="UP000195402"/>
    </source>
</evidence>
<dbReference type="OMA" id="IDKNCIF"/>
<evidence type="ECO:0008006" key="5">
    <source>
        <dbReference type="Google" id="ProtNLM"/>
    </source>
</evidence>
<proteinExistence type="predicted"/>
<dbReference type="InParanoid" id="A0A200PVE9"/>
<reference evidence="3 4" key="1">
    <citation type="journal article" date="2017" name="Mol. Plant">
        <title>The Genome of Medicinal Plant Macleaya cordata Provides New Insights into Benzylisoquinoline Alkaloids Metabolism.</title>
        <authorList>
            <person name="Liu X."/>
            <person name="Liu Y."/>
            <person name="Huang P."/>
            <person name="Ma Y."/>
            <person name="Qing Z."/>
            <person name="Tang Q."/>
            <person name="Cao H."/>
            <person name="Cheng P."/>
            <person name="Zheng Y."/>
            <person name="Yuan Z."/>
            <person name="Zhou Y."/>
            <person name="Liu J."/>
            <person name="Tang Z."/>
            <person name="Zhuo Y."/>
            <person name="Zhang Y."/>
            <person name="Yu L."/>
            <person name="Huang J."/>
            <person name="Yang P."/>
            <person name="Peng Q."/>
            <person name="Zhang J."/>
            <person name="Jiang W."/>
            <person name="Zhang Z."/>
            <person name="Lin K."/>
            <person name="Ro D.K."/>
            <person name="Chen X."/>
            <person name="Xiong X."/>
            <person name="Shang Y."/>
            <person name="Huang S."/>
            <person name="Zeng J."/>
        </authorList>
    </citation>
    <scope>NUCLEOTIDE SEQUENCE [LARGE SCALE GENOMIC DNA]</scope>
    <source>
        <strain evidence="4">cv. BLH2017</strain>
        <tissue evidence="3">Root</tissue>
    </source>
</reference>
<dbReference type="OrthoDB" id="1303733at2759"/>
<feature type="region of interest" description="Disordered" evidence="1">
    <location>
        <begin position="145"/>
        <end position="166"/>
    </location>
</feature>
<dbReference type="AlphaFoldDB" id="A0A200PVE9"/>
<name>A0A200PVE9_MACCD</name>
<dbReference type="PANTHER" id="PTHR34947:SF3">
    <property type="entry name" value="TRANSMEMBRANE PROTEIN"/>
    <property type="match status" value="1"/>
</dbReference>
<feature type="transmembrane region" description="Helical" evidence="2">
    <location>
        <begin position="68"/>
        <end position="87"/>
    </location>
</feature>
<keyword evidence="2" id="KW-0812">Transmembrane</keyword>